<comment type="similarity">
    <text evidence="6">Belongs to the ABC-2 integral membrane protein family.</text>
</comment>
<feature type="transmembrane region" description="Helical" evidence="6">
    <location>
        <begin position="250"/>
        <end position="270"/>
    </location>
</feature>
<evidence type="ECO:0000259" key="7">
    <source>
        <dbReference type="PROSITE" id="PS51012"/>
    </source>
</evidence>
<evidence type="ECO:0000313" key="8">
    <source>
        <dbReference type="EMBL" id="MBA8953204.1"/>
    </source>
</evidence>
<proteinExistence type="inferred from homology"/>
<feature type="transmembrane region" description="Helical" evidence="6">
    <location>
        <begin position="192"/>
        <end position="212"/>
    </location>
</feature>
<dbReference type="InterPro" id="IPR051784">
    <property type="entry name" value="Nod_factor_ABC_transporter"/>
</dbReference>
<evidence type="ECO:0000256" key="3">
    <source>
        <dbReference type="ARBA" id="ARBA00022989"/>
    </source>
</evidence>
<keyword evidence="2 6" id="KW-0812">Transmembrane</keyword>
<dbReference type="GO" id="GO:0043190">
    <property type="term" value="C:ATP-binding cassette (ABC) transporter complex"/>
    <property type="evidence" value="ECO:0007669"/>
    <property type="project" value="InterPro"/>
</dbReference>
<feature type="transmembrane region" description="Helical" evidence="6">
    <location>
        <begin position="125"/>
        <end position="152"/>
    </location>
</feature>
<sequence>MTAPTTSQHPPVTLHRVLSVRTRPKRPGPLAASLTHFWRAMRTFRHFPAQLIDIVVFPFVFLVVFTYLFGGAISGSTGDYLQNFVPGILVQTVVMMSVYTGTSLNSDITKGIHDRFRTLPFRQPATLVGNLLGDAVRYTIALTITLLLGLALGFRPHGVLGVLVAFLLMMFFAFAVSWIFTAMGVVASRPETVSTTSMMVMFPLVFASNIFVPTDSLPGWMEAFVKVNPISHATTASRGLMHGDADAGDIVLTLATSGALIAVSAPLAVYKYANKNKH</sequence>
<keyword evidence="9" id="KW-1185">Reference proteome</keyword>
<dbReference type="AlphaFoldDB" id="A0A7W3QN46"/>
<accession>A0A7W3QN46</accession>
<evidence type="ECO:0000256" key="4">
    <source>
        <dbReference type="ARBA" id="ARBA00023136"/>
    </source>
</evidence>
<protein>
    <recommendedName>
        <fullName evidence="6">Transport permease protein</fullName>
    </recommendedName>
</protein>
<keyword evidence="3 6" id="KW-1133">Transmembrane helix</keyword>
<dbReference type="PROSITE" id="PS51012">
    <property type="entry name" value="ABC_TM2"/>
    <property type="match status" value="1"/>
</dbReference>
<reference evidence="8 9" key="1">
    <citation type="submission" date="2020-08" db="EMBL/GenBank/DDBJ databases">
        <title>Genomic Encyclopedia of Type Strains, Phase IV (KMG-IV): sequencing the most valuable type-strain genomes for metagenomic binning, comparative biology and taxonomic classification.</title>
        <authorList>
            <person name="Goeker M."/>
        </authorList>
    </citation>
    <scope>NUCLEOTIDE SEQUENCE [LARGE SCALE GENOMIC DNA]</scope>
    <source>
        <strain evidence="8 9">DSM 44197</strain>
    </source>
</reference>
<dbReference type="GO" id="GO:0046677">
    <property type="term" value="P:response to antibiotic"/>
    <property type="evidence" value="ECO:0007669"/>
    <property type="project" value="UniProtKB-KW"/>
</dbReference>
<feature type="domain" description="ABC transmembrane type-2" evidence="7">
    <location>
        <begin position="49"/>
        <end position="275"/>
    </location>
</feature>
<keyword evidence="4 6" id="KW-0472">Membrane</keyword>
<keyword evidence="6" id="KW-0813">Transport</keyword>
<feature type="transmembrane region" description="Helical" evidence="6">
    <location>
        <begin position="158"/>
        <end position="180"/>
    </location>
</feature>
<dbReference type="InterPro" id="IPR000412">
    <property type="entry name" value="ABC_2_transport"/>
</dbReference>
<organism evidence="8 9">
    <name type="scientific">Actinomadura namibiensis</name>
    <dbReference type="NCBI Taxonomy" id="182080"/>
    <lineage>
        <taxon>Bacteria</taxon>
        <taxon>Bacillati</taxon>
        <taxon>Actinomycetota</taxon>
        <taxon>Actinomycetes</taxon>
        <taxon>Streptosporangiales</taxon>
        <taxon>Thermomonosporaceae</taxon>
        <taxon>Actinomadura</taxon>
    </lineage>
</organism>
<dbReference type="PIRSF" id="PIRSF006648">
    <property type="entry name" value="DrrB"/>
    <property type="match status" value="1"/>
</dbReference>
<dbReference type="RefSeq" id="WP_312898059.1">
    <property type="nucleotide sequence ID" value="NZ_BAAALP010000059.1"/>
</dbReference>
<dbReference type="InterPro" id="IPR047817">
    <property type="entry name" value="ABC2_TM_bact-type"/>
</dbReference>
<keyword evidence="6" id="KW-1003">Cell membrane</keyword>
<dbReference type="PANTHER" id="PTHR43229:SF2">
    <property type="entry name" value="NODULATION PROTEIN J"/>
    <property type="match status" value="1"/>
</dbReference>
<keyword evidence="5" id="KW-0046">Antibiotic resistance</keyword>
<dbReference type="EMBL" id="JACJIA010000006">
    <property type="protein sequence ID" value="MBA8953204.1"/>
    <property type="molecule type" value="Genomic_DNA"/>
</dbReference>
<evidence type="ECO:0000256" key="6">
    <source>
        <dbReference type="RuleBase" id="RU361157"/>
    </source>
</evidence>
<dbReference type="GO" id="GO:0140359">
    <property type="term" value="F:ABC-type transporter activity"/>
    <property type="evidence" value="ECO:0007669"/>
    <property type="project" value="InterPro"/>
</dbReference>
<evidence type="ECO:0000256" key="1">
    <source>
        <dbReference type="ARBA" id="ARBA00004141"/>
    </source>
</evidence>
<feature type="transmembrane region" description="Helical" evidence="6">
    <location>
        <begin position="84"/>
        <end position="104"/>
    </location>
</feature>
<name>A0A7W3QN46_ACTNM</name>
<comment type="caution">
    <text evidence="8">The sequence shown here is derived from an EMBL/GenBank/DDBJ whole genome shotgun (WGS) entry which is preliminary data.</text>
</comment>
<evidence type="ECO:0000256" key="2">
    <source>
        <dbReference type="ARBA" id="ARBA00022692"/>
    </source>
</evidence>
<dbReference type="PANTHER" id="PTHR43229">
    <property type="entry name" value="NODULATION PROTEIN J"/>
    <property type="match status" value="1"/>
</dbReference>
<feature type="transmembrane region" description="Helical" evidence="6">
    <location>
        <begin position="51"/>
        <end position="72"/>
    </location>
</feature>
<comment type="subcellular location">
    <subcellularLocation>
        <location evidence="6">Cell membrane</location>
        <topology evidence="6">Multi-pass membrane protein</topology>
    </subcellularLocation>
    <subcellularLocation>
        <location evidence="1">Membrane</location>
        <topology evidence="1">Multi-pass membrane protein</topology>
    </subcellularLocation>
</comment>
<dbReference type="Proteomes" id="UP000572680">
    <property type="component" value="Unassembled WGS sequence"/>
</dbReference>
<dbReference type="InterPro" id="IPR013525">
    <property type="entry name" value="ABC2_TM"/>
</dbReference>
<evidence type="ECO:0000313" key="9">
    <source>
        <dbReference type="Proteomes" id="UP000572680"/>
    </source>
</evidence>
<evidence type="ECO:0000256" key="5">
    <source>
        <dbReference type="ARBA" id="ARBA00023251"/>
    </source>
</evidence>
<dbReference type="Pfam" id="PF01061">
    <property type="entry name" value="ABC2_membrane"/>
    <property type="match status" value="1"/>
</dbReference>
<gene>
    <name evidence="8" type="ORF">HNR61_004854</name>
</gene>